<dbReference type="AlphaFoldDB" id="A0A9N9RWH5"/>
<protein>
    <submittedName>
        <fullName evidence="1">Uncharacterized protein</fullName>
    </submittedName>
</protein>
<evidence type="ECO:0000313" key="1">
    <source>
        <dbReference type="EMBL" id="CAG9804676.1"/>
    </source>
</evidence>
<organism evidence="1 2">
    <name type="scientific">Chironomus riparius</name>
    <dbReference type="NCBI Taxonomy" id="315576"/>
    <lineage>
        <taxon>Eukaryota</taxon>
        <taxon>Metazoa</taxon>
        <taxon>Ecdysozoa</taxon>
        <taxon>Arthropoda</taxon>
        <taxon>Hexapoda</taxon>
        <taxon>Insecta</taxon>
        <taxon>Pterygota</taxon>
        <taxon>Neoptera</taxon>
        <taxon>Endopterygota</taxon>
        <taxon>Diptera</taxon>
        <taxon>Nematocera</taxon>
        <taxon>Chironomoidea</taxon>
        <taxon>Chironomidae</taxon>
        <taxon>Chironominae</taxon>
        <taxon>Chironomus</taxon>
    </lineage>
</organism>
<gene>
    <name evidence="1" type="ORF">CHIRRI_LOCUS7556</name>
</gene>
<sequence>MKKEAKRTCNSTKLSYIERTAMNREKDNKKYGIK</sequence>
<dbReference type="Proteomes" id="UP001153620">
    <property type="component" value="Chromosome 2"/>
</dbReference>
<reference evidence="1" key="1">
    <citation type="submission" date="2022-01" db="EMBL/GenBank/DDBJ databases">
        <authorList>
            <person name="King R."/>
        </authorList>
    </citation>
    <scope>NUCLEOTIDE SEQUENCE</scope>
</reference>
<evidence type="ECO:0000313" key="2">
    <source>
        <dbReference type="Proteomes" id="UP001153620"/>
    </source>
</evidence>
<accession>A0A9N9RWH5</accession>
<reference evidence="1" key="2">
    <citation type="submission" date="2022-10" db="EMBL/GenBank/DDBJ databases">
        <authorList>
            <consortium name="ENA_rothamsted_submissions"/>
            <consortium name="culmorum"/>
            <person name="King R."/>
        </authorList>
    </citation>
    <scope>NUCLEOTIDE SEQUENCE</scope>
</reference>
<dbReference type="EMBL" id="OU895878">
    <property type="protein sequence ID" value="CAG9804676.1"/>
    <property type="molecule type" value="Genomic_DNA"/>
</dbReference>
<name>A0A9N9RWH5_9DIPT</name>
<keyword evidence="2" id="KW-1185">Reference proteome</keyword>
<proteinExistence type="predicted"/>